<reference evidence="3 4" key="1">
    <citation type="submission" date="2019-06" db="EMBL/GenBank/DDBJ databases">
        <title>Sequencing the genomes of 1000 actinobacteria strains.</title>
        <authorList>
            <person name="Klenk H.-P."/>
        </authorList>
    </citation>
    <scope>NUCLEOTIDE SEQUENCE [LARGE SCALE GENOMIC DNA]</scope>
    <source>
        <strain evidence="3 4">DSM 20427</strain>
    </source>
</reference>
<evidence type="ECO:0000313" key="3">
    <source>
        <dbReference type="EMBL" id="TQM98148.1"/>
    </source>
</evidence>
<organism evidence="3 4">
    <name type="scientific">Microbacterium lacticum</name>
    <dbReference type="NCBI Taxonomy" id="33885"/>
    <lineage>
        <taxon>Bacteria</taxon>
        <taxon>Bacillati</taxon>
        <taxon>Actinomycetota</taxon>
        <taxon>Actinomycetes</taxon>
        <taxon>Micrococcales</taxon>
        <taxon>Microbacteriaceae</taxon>
        <taxon>Microbacterium</taxon>
    </lineage>
</organism>
<dbReference type="AlphaFoldDB" id="A0A543KSV0"/>
<dbReference type="EMBL" id="VFPS01000003">
    <property type="protein sequence ID" value="TQM98148.1"/>
    <property type="molecule type" value="Genomic_DNA"/>
</dbReference>
<proteinExistence type="predicted"/>
<dbReference type="Proteomes" id="UP000319804">
    <property type="component" value="Unassembled WGS sequence"/>
</dbReference>
<evidence type="ECO:0000256" key="1">
    <source>
        <dbReference type="SAM" id="MobiDB-lite"/>
    </source>
</evidence>
<gene>
    <name evidence="3" type="ORF">FHX68_2180</name>
</gene>
<keyword evidence="2" id="KW-0732">Signal</keyword>
<feature type="chain" id="PRO_5021726152" description="NPCBM/NEW2 domain-containing protein" evidence="2">
    <location>
        <begin position="22"/>
        <end position="215"/>
    </location>
</feature>
<evidence type="ECO:0000256" key="2">
    <source>
        <dbReference type="SAM" id="SignalP"/>
    </source>
</evidence>
<protein>
    <recommendedName>
        <fullName evidence="5">NPCBM/NEW2 domain-containing protein</fullName>
    </recommendedName>
</protein>
<name>A0A543KSV0_9MICO</name>
<comment type="caution">
    <text evidence="3">The sequence shown here is derived from an EMBL/GenBank/DDBJ whole genome shotgun (WGS) entry which is preliminary data.</text>
</comment>
<evidence type="ECO:0000313" key="4">
    <source>
        <dbReference type="Proteomes" id="UP000319804"/>
    </source>
</evidence>
<evidence type="ECO:0008006" key="5">
    <source>
        <dbReference type="Google" id="ProtNLM"/>
    </source>
</evidence>
<accession>A0A543KSV0</accession>
<sequence length="215" mass="21991">MTAAVAASIALVLAGVLPASAADEAESGSTSNVVGDPEYNVLGETPTQPDARARMSVATPTRITFSENPVGTYVQSLYVATHGVQFGPTAFIATDGANPTSPVLSGSPRFQGDITGTFVNADGPFTVDHFSVDIGYLDAANAVSIRAFDSRGLELVTVPVSLTGIVTVNVTHPNIAAFLVFTSGSEPAGWAIDNLTFTAPSGDPSNDAGAYVAPW</sequence>
<feature type="signal peptide" evidence="2">
    <location>
        <begin position="1"/>
        <end position="21"/>
    </location>
</feature>
<feature type="region of interest" description="Disordered" evidence="1">
    <location>
        <begin position="24"/>
        <end position="47"/>
    </location>
</feature>
<keyword evidence="4" id="KW-1185">Reference proteome</keyword>